<proteinExistence type="predicted"/>
<sequence length="259" mass="27796">MSLEDDLDALYGVPPEEFTALRKELATAAKDRGDGDAARVIAAARRPTTAAWVVNELIRADPTAKVSLAELTAQLRAAHAAMDGARIRELSTAQRKLVSQLARTGFAAAGMSDPSAAIREDVTGTLQAAIADPEVAAQLGRLQKAQEWSGFGDFGAPTEVRTPRRTSAPEPEQRIDRRAVEKRRRALTAAERARGDAMAAVSERTTALATARRRYEEVLHTLSAAEQAVAGAERQLHDANNELARADSVLAELRGELPT</sequence>
<dbReference type="Proteomes" id="UP000501849">
    <property type="component" value="Chromosome"/>
</dbReference>
<feature type="region of interest" description="Disordered" evidence="2">
    <location>
        <begin position="151"/>
        <end position="172"/>
    </location>
</feature>
<accession>A0A6H0SD21</accession>
<keyword evidence="1" id="KW-0175">Coiled coil</keyword>
<gene>
    <name evidence="3" type="ORF">EXE63_32315</name>
</gene>
<protein>
    <submittedName>
        <fullName evidence="3">Uncharacterized protein</fullName>
    </submittedName>
</protein>
<evidence type="ECO:0000256" key="2">
    <source>
        <dbReference type="SAM" id="MobiDB-lite"/>
    </source>
</evidence>
<feature type="coiled-coil region" evidence="1">
    <location>
        <begin position="208"/>
        <end position="256"/>
    </location>
</feature>
<evidence type="ECO:0000256" key="1">
    <source>
        <dbReference type="SAM" id="Coils"/>
    </source>
</evidence>
<dbReference type="EMBL" id="CP038799">
    <property type="protein sequence ID" value="QIV85046.1"/>
    <property type="molecule type" value="Genomic_DNA"/>
</dbReference>
<reference evidence="3 4" key="1">
    <citation type="submission" date="2019-04" db="EMBL/GenBank/DDBJ databases">
        <title>Draft, Whole-Genome Sequence of the Anthracene-degrading Mycobacterium frederiksbergense LB501T, Isolated from a Polycyclic Aromatic Hydrocarbon (PAH)-Contaminated Soil.</title>
        <authorList>
            <person name="Augelletti F."/>
        </authorList>
    </citation>
    <scope>NUCLEOTIDE SEQUENCE [LARGE SCALE GENOMIC DNA]</scope>
    <source>
        <strain evidence="3 4">LB 501T</strain>
    </source>
</reference>
<evidence type="ECO:0000313" key="4">
    <source>
        <dbReference type="Proteomes" id="UP000501849"/>
    </source>
</evidence>
<name>A0A6H0SD21_9MYCO</name>
<organism evidence="3 4">
    <name type="scientific">Mycolicibacterium frederiksbergense</name>
    <dbReference type="NCBI Taxonomy" id="117567"/>
    <lineage>
        <taxon>Bacteria</taxon>
        <taxon>Bacillati</taxon>
        <taxon>Actinomycetota</taxon>
        <taxon>Actinomycetes</taxon>
        <taxon>Mycobacteriales</taxon>
        <taxon>Mycobacteriaceae</taxon>
        <taxon>Mycolicibacterium</taxon>
    </lineage>
</organism>
<dbReference type="KEGG" id="mfre:EXE63_32315"/>
<evidence type="ECO:0000313" key="3">
    <source>
        <dbReference type="EMBL" id="QIV85046.1"/>
    </source>
</evidence>
<dbReference type="AlphaFoldDB" id="A0A6H0SD21"/>
<keyword evidence="4" id="KW-1185">Reference proteome</keyword>
<dbReference type="RefSeq" id="WP_168145337.1">
    <property type="nucleotide sequence ID" value="NZ_CP038799.1"/>
</dbReference>